<keyword evidence="6" id="KW-1185">Reference proteome</keyword>
<dbReference type="EMBL" id="AZQP01000028">
    <property type="protein sequence ID" value="EYE88135.1"/>
    <property type="molecule type" value="Genomic_DNA"/>
</dbReference>
<accession>A0A017RW50</accession>
<keyword evidence="2" id="KW-0238">DNA-binding</keyword>
<reference evidence="5 6" key="1">
    <citation type="journal article" date="2014" name="Genome Announc.">
        <title>Draft Genome Sequence of Fervidicella metallireducens Strain AeBT, an Iron-Reducing Thermoanaerobe from the Great Artesian Basin.</title>
        <authorList>
            <person name="Patel B.K."/>
        </authorList>
    </citation>
    <scope>NUCLEOTIDE SEQUENCE [LARGE SCALE GENOMIC DNA]</scope>
    <source>
        <strain evidence="5 6">AeB</strain>
    </source>
</reference>
<sequence>MLDLVDILKAMSDENRIKIIKMLVCCDMCVCDICDNLELSQPAVSHHLKILSDANLVNTKRQGKWIYYSLNKEKFDELNQELLELIKKPAVCNYRKSTCNCQQYTVDFE</sequence>
<dbReference type="GO" id="GO:0003700">
    <property type="term" value="F:DNA-binding transcription factor activity"/>
    <property type="evidence" value="ECO:0007669"/>
    <property type="project" value="InterPro"/>
</dbReference>
<gene>
    <name evidence="5" type="ORF">Q428_09660</name>
</gene>
<feature type="domain" description="HTH arsR-type" evidence="4">
    <location>
        <begin position="1"/>
        <end position="90"/>
    </location>
</feature>
<evidence type="ECO:0000313" key="6">
    <source>
        <dbReference type="Proteomes" id="UP000019681"/>
    </source>
</evidence>
<evidence type="ECO:0000256" key="3">
    <source>
        <dbReference type="ARBA" id="ARBA00023163"/>
    </source>
</evidence>
<dbReference type="InterPro" id="IPR018334">
    <property type="entry name" value="ArsR_HTH"/>
</dbReference>
<dbReference type="NCBIfam" id="NF033788">
    <property type="entry name" value="HTH_metalloreg"/>
    <property type="match status" value="1"/>
</dbReference>
<keyword evidence="1" id="KW-0805">Transcription regulation</keyword>
<dbReference type="GO" id="GO:0003677">
    <property type="term" value="F:DNA binding"/>
    <property type="evidence" value="ECO:0007669"/>
    <property type="project" value="UniProtKB-KW"/>
</dbReference>
<dbReference type="InterPro" id="IPR051081">
    <property type="entry name" value="HTH_MetalResp_TranReg"/>
</dbReference>
<dbReference type="PANTHER" id="PTHR33154">
    <property type="entry name" value="TRANSCRIPTIONAL REGULATOR, ARSR FAMILY"/>
    <property type="match status" value="1"/>
</dbReference>
<dbReference type="InterPro" id="IPR011991">
    <property type="entry name" value="ArsR-like_HTH"/>
</dbReference>
<dbReference type="SMART" id="SM00418">
    <property type="entry name" value="HTH_ARSR"/>
    <property type="match status" value="1"/>
</dbReference>
<proteinExistence type="predicted"/>
<evidence type="ECO:0000256" key="1">
    <source>
        <dbReference type="ARBA" id="ARBA00023015"/>
    </source>
</evidence>
<dbReference type="InterPro" id="IPR036390">
    <property type="entry name" value="WH_DNA-bd_sf"/>
</dbReference>
<dbReference type="AlphaFoldDB" id="A0A017RW50"/>
<organism evidence="5 6">
    <name type="scientific">Fervidicella metallireducens AeB</name>
    <dbReference type="NCBI Taxonomy" id="1403537"/>
    <lineage>
        <taxon>Bacteria</taxon>
        <taxon>Bacillati</taxon>
        <taxon>Bacillota</taxon>
        <taxon>Clostridia</taxon>
        <taxon>Eubacteriales</taxon>
        <taxon>Clostridiaceae</taxon>
        <taxon>Fervidicella</taxon>
    </lineage>
</organism>
<keyword evidence="3" id="KW-0804">Transcription</keyword>
<name>A0A017RW50_9CLOT</name>
<dbReference type="InterPro" id="IPR001845">
    <property type="entry name" value="HTH_ArsR_DNA-bd_dom"/>
</dbReference>
<protein>
    <submittedName>
        <fullName evidence="5">ArsR family transcriptional regulator</fullName>
    </submittedName>
</protein>
<comment type="caution">
    <text evidence="5">The sequence shown here is derived from an EMBL/GenBank/DDBJ whole genome shotgun (WGS) entry which is preliminary data.</text>
</comment>
<evidence type="ECO:0000259" key="4">
    <source>
        <dbReference type="PROSITE" id="PS50987"/>
    </source>
</evidence>
<dbReference type="Gene3D" id="1.10.10.10">
    <property type="entry name" value="Winged helix-like DNA-binding domain superfamily/Winged helix DNA-binding domain"/>
    <property type="match status" value="1"/>
</dbReference>
<dbReference type="PROSITE" id="PS50987">
    <property type="entry name" value="HTH_ARSR_2"/>
    <property type="match status" value="1"/>
</dbReference>
<evidence type="ECO:0000256" key="2">
    <source>
        <dbReference type="ARBA" id="ARBA00023125"/>
    </source>
</evidence>
<dbReference type="InterPro" id="IPR036388">
    <property type="entry name" value="WH-like_DNA-bd_sf"/>
</dbReference>
<dbReference type="Pfam" id="PF01022">
    <property type="entry name" value="HTH_5"/>
    <property type="match status" value="1"/>
</dbReference>
<dbReference type="PRINTS" id="PR00778">
    <property type="entry name" value="HTHARSR"/>
</dbReference>
<dbReference type="PANTHER" id="PTHR33154:SF18">
    <property type="entry name" value="ARSENICAL RESISTANCE OPERON REPRESSOR"/>
    <property type="match status" value="1"/>
</dbReference>
<dbReference type="Proteomes" id="UP000019681">
    <property type="component" value="Unassembled WGS sequence"/>
</dbReference>
<evidence type="ECO:0000313" key="5">
    <source>
        <dbReference type="EMBL" id="EYE88135.1"/>
    </source>
</evidence>
<dbReference type="SUPFAM" id="SSF46785">
    <property type="entry name" value="Winged helix' DNA-binding domain"/>
    <property type="match status" value="1"/>
</dbReference>
<dbReference type="CDD" id="cd00090">
    <property type="entry name" value="HTH_ARSR"/>
    <property type="match status" value="1"/>
</dbReference>
<dbReference type="PROSITE" id="PS00846">
    <property type="entry name" value="HTH_ARSR_1"/>
    <property type="match status" value="1"/>
</dbReference>
<dbReference type="STRING" id="1403537.Q428_09660"/>